<proteinExistence type="predicted"/>
<feature type="region of interest" description="Disordered" evidence="1">
    <location>
        <begin position="37"/>
        <end position="57"/>
    </location>
</feature>
<organism evidence="2 3">
    <name type="scientific">Steinernema glaseri</name>
    <dbReference type="NCBI Taxonomy" id="37863"/>
    <lineage>
        <taxon>Eukaryota</taxon>
        <taxon>Metazoa</taxon>
        <taxon>Ecdysozoa</taxon>
        <taxon>Nematoda</taxon>
        <taxon>Chromadorea</taxon>
        <taxon>Rhabditida</taxon>
        <taxon>Tylenchina</taxon>
        <taxon>Panagrolaimomorpha</taxon>
        <taxon>Strongyloidoidea</taxon>
        <taxon>Steinernematidae</taxon>
        <taxon>Steinernema</taxon>
    </lineage>
</organism>
<dbReference type="WBParaSite" id="L893_g1702.t1">
    <property type="protein sequence ID" value="L893_g1702.t1"/>
    <property type="gene ID" value="L893_g1702"/>
</dbReference>
<dbReference type="Proteomes" id="UP000095287">
    <property type="component" value="Unplaced"/>
</dbReference>
<protein>
    <submittedName>
        <fullName evidence="3">Uncharacterized protein</fullName>
    </submittedName>
</protein>
<reference evidence="3" key="1">
    <citation type="submission" date="2016-11" db="UniProtKB">
        <authorList>
            <consortium name="WormBaseParasite"/>
        </authorList>
    </citation>
    <scope>IDENTIFICATION</scope>
</reference>
<keyword evidence="2" id="KW-1185">Reference proteome</keyword>
<evidence type="ECO:0000256" key="1">
    <source>
        <dbReference type="SAM" id="MobiDB-lite"/>
    </source>
</evidence>
<evidence type="ECO:0000313" key="2">
    <source>
        <dbReference type="Proteomes" id="UP000095287"/>
    </source>
</evidence>
<sequence length="137" mass="15238">MLNTKDELKPARRALSVTTSSHREVLVLHQTETLLPSSSHRKRRTRPHSGGLRGECTHNRDHRQRFLPTAAVVSNKTAQMLCVGSGPIAVAAILSLRSARERCPPRLLLQHSAGGSRVGRVAAVACRRRRRRRQDAN</sequence>
<evidence type="ECO:0000313" key="3">
    <source>
        <dbReference type="WBParaSite" id="L893_g1702.t1"/>
    </source>
</evidence>
<dbReference type="AlphaFoldDB" id="A0A1I7YJK1"/>
<name>A0A1I7YJK1_9BILA</name>
<accession>A0A1I7YJK1</accession>